<proteinExistence type="predicted"/>
<protein>
    <submittedName>
        <fullName evidence="4">GNAT family N-acetyltransferase</fullName>
    </submittedName>
</protein>
<dbReference type="PANTHER" id="PTHR43877">
    <property type="entry name" value="AMINOALKYLPHOSPHONATE N-ACETYLTRANSFERASE-RELATED-RELATED"/>
    <property type="match status" value="1"/>
</dbReference>
<accession>A0A941D5T2</accession>
<comment type="caution">
    <text evidence="4">The sequence shown here is derived from an EMBL/GenBank/DDBJ whole genome shotgun (WGS) entry which is preliminary data.</text>
</comment>
<keyword evidence="5" id="KW-1185">Reference proteome</keyword>
<feature type="domain" description="N-acetyltransferase" evidence="3">
    <location>
        <begin position="3"/>
        <end position="162"/>
    </location>
</feature>
<keyword evidence="1" id="KW-0808">Transferase</keyword>
<evidence type="ECO:0000259" key="3">
    <source>
        <dbReference type="PROSITE" id="PS51186"/>
    </source>
</evidence>
<dbReference type="InterPro" id="IPR016181">
    <property type="entry name" value="Acyl_CoA_acyltransferase"/>
</dbReference>
<gene>
    <name evidence="4" type="ORF">KC207_00010</name>
</gene>
<dbReference type="PROSITE" id="PS51186">
    <property type="entry name" value="GNAT"/>
    <property type="match status" value="1"/>
</dbReference>
<evidence type="ECO:0000313" key="4">
    <source>
        <dbReference type="EMBL" id="MBR7741678.1"/>
    </source>
</evidence>
<evidence type="ECO:0000256" key="2">
    <source>
        <dbReference type="ARBA" id="ARBA00023315"/>
    </source>
</evidence>
<evidence type="ECO:0000256" key="1">
    <source>
        <dbReference type="ARBA" id="ARBA00022679"/>
    </source>
</evidence>
<dbReference type="PANTHER" id="PTHR43877:SF2">
    <property type="entry name" value="AMINOALKYLPHOSPHONATE N-ACETYLTRANSFERASE-RELATED"/>
    <property type="match status" value="1"/>
</dbReference>
<dbReference type="Pfam" id="PF00583">
    <property type="entry name" value="Acetyltransf_1"/>
    <property type="match status" value="1"/>
</dbReference>
<reference evidence="4" key="1">
    <citation type="submission" date="2021-04" db="EMBL/GenBank/DDBJ databases">
        <title>Phycicoccus avicenniae sp. nov., a novel endophytic actinomycetes isolated from branch of Avicennia mariana.</title>
        <authorList>
            <person name="Tuo L."/>
        </authorList>
    </citation>
    <scope>NUCLEOTIDE SEQUENCE</scope>
    <source>
        <strain evidence="4">BSK3Z-2</strain>
    </source>
</reference>
<dbReference type="CDD" id="cd04301">
    <property type="entry name" value="NAT_SF"/>
    <property type="match status" value="1"/>
</dbReference>
<dbReference type="RefSeq" id="WP_211600752.1">
    <property type="nucleotide sequence ID" value="NZ_JAGSNF010000001.1"/>
</dbReference>
<keyword evidence="2" id="KW-0012">Acyltransferase</keyword>
<name>A0A941D5T2_9MICO</name>
<organism evidence="4 5">
    <name type="scientific">Phycicoccus avicenniae</name>
    <dbReference type="NCBI Taxonomy" id="2828860"/>
    <lineage>
        <taxon>Bacteria</taxon>
        <taxon>Bacillati</taxon>
        <taxon>Actinomycetota</taxon>
        <taxon>Actinomycetes</taxon>
        <taxon>Micrococcales</taxon>
        <taxon>Intrasporangiaceae</taxon>
        <taxon>Phycicoccus</taxon>
    </lineage>
</organism>
<dbReference type="GO" id="GO:0016747">
    <property type="term" value="F:acyltransferase activity, transferring groups other than amino-acyl groups"/>
    <property type="evidence" value="ECO:0007669"/>
    <property type="project" value="InterPro"/>
</dbReference>
<dbReference type="InterPro" id="IPR000182">
    <property type="entry name" value="GNAT_dom"/>
</dbReference>
<evidence type="ECO:0000313" key="5">
    <source>
        <dbReference type="Proteomes" id="UP000677016"/>
    </source>
</evidence>
<sequence>MTVVVRPVQPDELEAVGALTVEAYAADGRITPDHPYAATLRDAAARDRDAVLLVAADGDDVVGTVTYVPPGSSFAEVAVPGEAEVRTLAVDPRARGAGVGRLLSEECVRRARADGCPALVLSSGTWMTSAHRLYERLGFTRDPALDWTPRDGVDLLGFRLAL</sequence>
<dbReference type="Gene3D" id="3.40.630.30">
    <property type="match status" value="1"/>
</dbReference>
<dbReference type="AlphaFoldDB" id="A0A941D5T2"/>
<dbReference type="InterPro" id="IPR050832">
    <property type="entry name" value="Bact_Acetyltransf"/>
</dbReference>
<dbReference type="EMBL" id="JAGSNF010000001">
    <property type="protein sequence ID" value="MBR7741678.1"/>
    <property type="molecule type" value="Genomic_DNA"/>
</dbReference>
<dbReference type="SUPFAM" id="SSF55729">
    <property type="entry name" value="Acyl-CoA N-acyltransferases (Nat)"/>
    <property type="match status" value="1"/>
</dbReference>
<dbReference type="Proteomes" id="UP000677016">
    <property type="component" value="Unassembled WGS sequence"/>
</dbReference>